<evidence type="ECO:0000256" key="11">
    <source>
        <dbReference type="SAM" id="MobiDB-lite"/>
    </source>
</evidence>
<feature type="transmembrane region" description="Helical" evidence="10">
    <location>
        <begin position="466"/>
        <end position="490"/>
    </location>
</feature>
<dbReference type="InterPro" id="IPR051143">
    <property type="entry name" value="TrkH_K-transport"/>
</dbReference>
<keyword evidence="3 10" id="KW-0813">Transport</keyword>
<dbReference type="GO" id="GO:1990573">
    <property type="term" value="P:potassium ion import across plasma membrane"/>
    <property type="evidence" value="ECO:0007669"/>
    <property type="project" value="TreeGrafter"/>
</dbReference>
<dbReference type="GO" id="GO:0030007">
    <property type="term" value="P:intracellular potassium ion homeostasis"/>
    <property type="evidence" value="ECO:0007669"/>
    <property type="project" value="UniProtKB-UniRule"/>
</dbReference>
<feature type="transmembrane region" description="Helical" evidence="10">
    <location>
        <begin position="58"/>
        <end position="79"/>
    </location>
</feature>
<dbReference type="EMBL" id="MU150250">
    <property type="protein sequence ID" value="KAF9464972.1"/>
    <property type="molecule type" value="Genomic_DNA"/>
</dbReference>
<feature type="transmembrane region" description="Helical" evidence="10">
    <location>
        <begin position="85"/>
        <end position="106"/>
    </location>
</feature>
<evidence type="ECO:0000256" key="3">
    <source>
        <dbReference type="ARBA" id="ARBA00022448"/>
    </source>
</evidence>
<accession>A0A9P5Y7G1</accession>
<keyword evidence="7 10" id="KW-1133">Transmembrane helix</keyword>
<comment type="subcellular location">
    <subcellularLocation>
        <location evidence="1">Membrane</location>
        <topology evidence="1">Multi-pass membrane protein</topology>
    </subcellularLocation>
</comment>
<feature type="transmembrane region" description="Helical" evidence="10">
    <location>
        <begin position="762"/>
        <end position="785"/>
    </location>
</feature>
<evidence type="ECO:0000313" key="12">
    <source>
        <dbReference type="EMBL" id="KAF9464972.1"/>
    </source>
</evidence>
<feature type="transmembrane region" description="Helical" evidence="10">
    <location>
        <begin position="660"/>
        <end position="683"/>
    </location>
</feature>
<dbReference type="GO" id="GO:0140107">
    <property type="term" value="F:high-affinity potassium ion transmembrane transporter activity"/>
    <property type="evidence" value="ECO:0007669"/>
    <property type="project" value="TreeGrafter"/>
</dbReference>
<reference evidence="12" key="1">
    <citation type="submission" date="2020-11" db="EMBL/GenBank/DDBJ databases">
        <authorList>
            <consortium name="DOE Joint Genome Institute"/>
            <person name="Ahrendt S."/>
            <person name="Riley R."/>
            <person name="Andreopoulos W."/>
            <person name="Labutti K."/>
            <person name="Pangilinan J."/>
            <person name="Ruiz-Duenas F.J."/>
            <person name="Barrasa J.M."/>
            <person name="Sanchez-Garcia M."/>
            <person name="Camarero S."/>
            <person name="Miyauchi S."/>
            <person name="Serrano A."/>
            <person name="Linde D."/>
            <person name="Babiker R."/>
            <person name="Drula E."/>
            <person name="Ayuso-Fernandez I."/>
            <person name="Pacheco R."/>
            <person name="Padilla G."/>
            <person name="Ferreira P."/>
            <person name="Barriuso J."/>
            <person name="Kellner H."/>
            <person name="Castanera R."/>
            <person name="Alfaro M."/>
            <person name="Ramirez L."/>
            <person name="Pisabarro A.G."/>
            <person name="Kuo A."/>
            <person name="Tritt A."/>
            <person name="Lipzen A."/>
            <person name="He G."/>
            <person name="Yan M."/>
            <person name="Ng V."/>
            <person name="Cullen D."/>
            <person name="Martin F."/>
            <person name="Rosso M.-N."/>
            <person name="Henrissat B."/>
            <person name="Hibbett D."/>
            <person name="Martinez A.T."/>
            <person name="Grigoriev I.V."/>
        </authorList>
    </citation>
    <scope>NUCLEOTIDE SEQUENCE</scope>
    <source>
        <strain evidence="12">CBS 247.69</strain>
    </source>
</reference>
<evidence type="ECO:0000256" key="9">
    <source>
        <dbReference type="ARBA" id="ARBA00023136"/>
    </source>
</evidence>
<dbReference type="NCBIfam" id="TIGR00934">
    <property type="entry name" value="2a38euk"/>
    <property type="match status" value="1"/>
</dbReference>
<keyword evidence="6 10" id="KW-0630">Potassium</keyword>
<dbReference type="InterPro" id="IPR004773">
    <property type="entry name" value="K/Na_transp_Trk1/HKT1"/>
</dbReference>
<feature type="transmembrane region" description="Helical" evidence="10">
    <location>
        <begin position="26"/>
        <end position="46"/>
    </location>
</feature>
<keyword evidence="9 10" id="KW-0472">Membrane</keyword>
<evidence type="ECO:0000256" key="4">
    <source>
        <dbReference type="ARBA" id="ARBA00022538"/>
    </source>
</evidence>
<dbReference type="InterPro" id="IPR015958">
    <property type="entry name" value="Trk1_fungi"/>
</dbReference>
<sequence>MTDSADDDYEGEEGIWNTIREHLNFYRVHVMFYTFTPLIFSGVFYASNGQYHIPYIDALFNCVSAMTVCGLVTVNLSSLTAWQQVILFIQMCVGSPVFISWVVVLLRRHYFAKKFDSIIAKYEAERAASALVDAEKTGLTNKPWARKMATFSRHRDTNIPTATEAIQTTTHVEKKLEHKPRKQSIIKKLRPDMIRRMDDAPKLINPSGFAVPLKHAPTSPSNGHIIPTPYFPFSGKAHLNKDPKLVRRSSIGYDASNGKRLRRLSDPGVPSRPGSPVPNMMQRSDTVGDTPLSPEFPKVFPRTQTIEFAPITVRRRGRAMNSGIPEDGRPDIEPVQPSDHRSLHSRQQSLSYHPSINTHATEYTHQTRRTSRSTKNRGFGGFPMPYAMATGLFDRVFPNIRKKLSRTVTIPHTTSYVPTHENPPPGAKSAPYISFRAIVGRNSAFHELTHEQMEELGGVEFRALNALLWIVGGYHIVIQLLSFIVIAPYISTGKWKDIFLPPQQIRPVPTPWFSLFQSISAYTNTGFSLVDQSMVPFQTAYPMIFLMAFLILAGNTAFPVFLRFTIWIVSKCVPRRSRIHETLHFLLDHPRRCFIFLFPSHQTWFLFTIVFFLTVVDWFFFLVLDIGNPVVEDIPLGTRFVVGMFQAVAVRSAGFSAVSIAALAAGVKVLFVVMMYISVYPIAMSVRSTNVYEEQSLGVFPSEEDLDEVDFEASGPRVTVWSRYLAMHARKQLAFDMWWLGLALFLLCIIERHNIDDPASQSWFNIFSVVFDLVSAYGTVGLSLGNPTENYSFAGAFKPLSKFILCLVMIRGRHRILPVAIDRATREANMDKGALMRKMLCQSNKILTQYGQA</sequence>
<dbReference type="GO" id="GO:0005886">
    <property type="term" value="C:plasma membrane"/>
    <property type="evidence" value="ECO:0007669"/>
    <property type="project" value="InterPro"/>
</dbReference>
<evidence type="ECO:0000256" key="2">
    <source>
        <dbReference type="ARBA" id="ARBA00009137"/>
    </source>
</evidence>
<dbReference type="Pfam" id="PF02386">
    <property type="entry name" value="TrkH"/>
    <property type="match status" value="1"/>
</dbReference>
<evidence type="ECO:0000256" key="7">
    <source>
        <dbReference type="ARBA" id="ARBA00022989"/>
    </source>
</evidence>
<feature type="transmembrane region" description="Helical" evidence="10">
    <location>
        <begin position="604"/>
        <end position="624"/>
    </location>
</feature>
<organism evidence="12 13">
    <name type="scientific">Collybia nuda</name>
    <dbReference type="NCBI Taxonomy" id="64659"/>
    <lineage>
        <taxon>Eukaryota</taxon>
        <taxon>Fungi</taxon>
        <taxon>Dikarya</taxon>
        <taxon>Basidiomycota</taxon>
        <taxon>Agaricomycotina</taxon>
        <taxon>Agaricomycetes</taxon>
        <taxon>Agaricomycetidae</taxon>
        <taxon>Agaricales</taxon>
        <taxon>Tricholomatineae</taxon>
        <taxon>Clitocybaceae</taxon>
        <taxon>Collybia</taxon>
    </lineage>
</organism>
<dbReference type="PIRSF" id="PIRSF002450">
    <property type="entry name" value="K+_transpter_TRK"/>
    <property type="match status" value="1"/>
</dbReference>
<dbReference type="AlphaFoldDB" id="A0A9P5Y7G1"/>
<evidence type="ECO:0000256" key="10">
    <source>
        <dbReference type="PIRNR" id="PIRNR002450"/>
    </source>
</evidence>
<evidence type="ECO:0000313" key="13">
    <source>
        <dbReference type="Proteomes" id="UP000807353"/>
    </source>
</evidence>
<feature type="transmembrane region" description="Helical" evidence="10">
    <location>
        <begin position="733"/>
        <end position="750"/>
    </location>
</feature>
<dbReference type="Proteomes" id="UP000807353">
    <property type="component" value="Unassembled WGS sequence"/>
</dbReference>
<evidence type="ECO:0000256" key="8">
    <source>
        <dbReference type="ARBA" id="ARBA00023065"/>
    </source>
</evidence>
<dbReference type="InterPro" id="IPR003445">
    <property type="entry name" value="Cat_transpt"/>
</dbReference>
<feature type="transmembrane region" description="Helical" evidence="10">
    <location>
        <begin position="543"/>
        <end position="569"/>
    </location>
</feature>
<keyword evidence="13" id="KW-1185">Reference proteome</keyword>
<evidence type="ECO:0000256" key="1">
    <source>
        <dbReference type="ARBA" id="ARBA00004141"/>
    </source>
</evidence>
<dbReference type="OrthoDB" id="9999863at2759"/>
<protein>
    <recommendedName>
        <fullName evidence="10">Potassium transport protein</fullName>
    </recommendedName>
</protein>
<comment type="similarity">
    <text evidence="2 10">Belongs to the TrkH potassium transport family.</text>
</comment>
<keyword evidence="4 10" id="KW-0633">Potassium transport</keyword>
<name>A0A9P5Y7G1_9AGAR</name>
<proteinExistence type="inferred from homology"/>
<dbReference type="PANTHER" id="PTHR31064">
    <property type="entry name" value="POTASSIUM TRANSPORT PROTEIN DDB_G0292412-RELATED"/>
    <property type="match status" value="1"/>
</dbReference>
<gene>
    <name evidence="12" type="ORF">BDZ94DRAFT_1288944</name>
</gene>
<evidence type="ECO:0000256" key="5">
    <source>
        <dbReference type="ARBA" id="ARBA00022692"/>
    </source>
</evidence>
<dbReference type="PANTHER" id="PTHR31064:SF30">
    <property type="entry name" value="HIGH-AFFINITY POTASSIUM TRANSPORT PROTEIN-RELATED"/>
    <property type="match status" value="1"/>
</dbReference>
<feature type="region of interest" description="Disordered" evidence="11">
    <location>
        <begin position="258"/>
        <end position="283"/>
    </location>
</feature>
<comment type="caution">
    <text evidence="12">The sequence shown here is derived from an EMBL/GenBank/DDBJ whole genome shotgun (WGS) entry which is preliminary data.</text>
</comment>
<feature type="compositionally biased region" description="Low complexity" evidence="11">
    <location>
        <begin position="267"/>
        <end position="278"/>
    </location>
</feature>
<keyword evidence="8 10" id="KW-0406">Ion transport</keyword>
<keyword evidence="5 10" id="KW-0812">Transmembrane</keyword>
<evidence type="ECO:0000256" key="6">
    <source>
        <dbReference type="ARBA" id="ARBA00022958"/>
    </source>
</evidence>